<dbReference type="Proteomes" id="UP000198790">
    <property type="component" value="Unassembled WGS sequence"/>
</dbReference>
<organism evidence="1 2">
    <name type="scientific">Algoriphagus aquimarinus</name>
    <dbReference type="NCBI Taxonomy" id="237018"/>
    <lineage>
        <taxon>Bacteria</taxon>
        <taxon>Pseudomonadati</taxon>
        <taxon>Bacteroidota</taxon>
        <taxon>Cytophagia</taxon>
        <taxon>Cytophagales</taxon>
        <taxon>Cyclobacteriaceae</taxon>
        <taxon>Algoriphagus</taxon>
    </lineage>
</organism>
<reference evidence="1 2" key="1">
    <citation type="submission" date="2016-10" db="EMBL/GenBank/DDBJ databases">
        <authorList>
            <person name="de Groot N.N."/>
        </authorList>
    </citation>
    <scope>NUCLEOTIDE SEQUENCE [LARGE SCALE GENOMIC DNA]</scope>
    <source>
        <strain evidence="1 2">DSM 23399</strain>
    </source>
</reference>
<dbReference type="RefSeq" id="WP_092900973.1">
    <property type="nucleotide sequence ID" value="NZ_FOKK01000022.1"/>
</dbReference>
<proteinExistence type="predicted"/>
<dbReference type="AlphaFoldDB" id="A0A1I1C3W9"/>
<protein>
    <submittedName>
        <fullName evidence="1">Uncharacterized protein</fullName>
    </submittedName>
</protein>
<accession>A0A1I1C3W9</accession>
<dbReference type="STRING" id="237018.SAMN04489723_12227"/>
<keyword evidence="2" id="KW-1185">Reference proteome</keyword>
<gene>
    <name evidence="1" type="ORF">SAMN04489723_12227</name>
</gene>
<name>A0A1I1C3W9_9BACT</name>
<evidence type="ECO:0000313" key="2">
    <source>
        <dbReference type="Proteomes" id="UP000198790"/>
    </source>
</evidence>
<sequence>MNEFSPKPDLWSKIQRRKDFDLQVNAHVANLPERMPKADLWSAIGSELDRKNPVIPLWKYGMAAASTALILALSGLAYLEFGEKDVETPLITEVEVETPDLNKTDINPLIEVDPASMNLELIEVEKPNTTTSQLKETTRITPAPIAAPALDLPDLTIENTLISEIIIPIVPEQEAPQTLHKVQISWGFQDKKKLRTSFGSGALEDITERQIGRVDETSNSIKINFKKQ</sequence>
<dbReference type="EMBL" id="FOKK01000022">
    <property type="protein sequence ID" value="SFB57339.1"/>
    <property type="molecule type" value="Genomic_DNA"/>
</dbReference>
<dbReference type="OrthoDB" id="837016at2"/>
<evidence type="ECO:0000313" key="1">
    <source>
        <dbReference type="EMBL" id="SFB57339.1"/>
    </source>
</evidence>